<organism evidence="2 3">
    <name type="scientific">Rhizobium lusitanum</name>
    <dbReference type="NCBI Taxonomy" id="293958"/>
    <lineage>
        <taxon>Bacteria</taxon>
        <taxon>Pseudomonadati</taxon>
        <taxon>Pseudomonadota</taxon>
        <taxon>Alphaproteobacteria</taxon>
        <taxon>Hyphomicrobiales</taxon>
        <taxon>Rhizobiaceae</taxon>
        <taxon>Rhizobium/Agrobacterium group</taxon>
        <taxon>Rhizobium</taxon>
    </lineage>
</organism>
<evidence type="ECO:0000313" key="2">
    <source>
        <dbReference type="EMBL" id="SCB21417.1"/>
    </source>
</evidence>
<dbReference type="OrthoDB" id="8381582at2"/>
<dbReference type="RefSeq" id="WP_037200491.1">
    <property type="nucleotide sequence ID" value="NZ_FMAF01000004.1"/>
</dbReference>
<name>A0A1C3V1F0_9HYPH</name>
<dbReference type="InterPro" id="IPR036061">
    <property type="entry name" value="CheW-like_dom_sf"/>
</dbReference>
<dbReference type="PROSITE" id="PS50851">
    <property type="entry name" value="CHEW"/>
    <property type="match status" value="1"/>
</dbReference>
<dbReference type="GO" id="GO:0006935">
    <property type="term" value="P:chemotaxis"/>
    <property type="evidence" value="ECO:0007669"/>
    <property type="project" value="InterPro"/>
</dbReference>
<evidence type="ECO:0000313" key="3">
    <source>
        <dbReference type="Proteomes" id="UP000199205"/>
    </source>
</evidence>
<feature type="domain" description="CheW-like" evidence="1">
    <location>
        <begin position="1"/>
        <end position="119"/>
    </location>
</feature>
<proteinExistence type="predicted"/>
<dbReference type="EMBL" id="FMAF01000004">
    <property type="protein sequence ID" value="SCB21417.1"/>
    <property type="molecule type" value="Genomic_DNA"/>
</dbReference>
<sequence>MPLSGYFRAATAVRVHDTLYMFVDGTIVARADNWRPLGKTHDKRRAFGHSSYRGELVPVYDLAVMLGREPSNSCQIVIVKMKEGYVAFVVDEYIGSISAVDDTIRLSHLDIFHRVQEAA</sequence>
<accession>A0A1C3V1F0</accession>
<dbReference type="SUPFAM" id="SSF50341">
    <property type="entry name" value="CheW-like"/>
    <property type="match status" value="1"/>
</dbReference>
<dbReference type="GO" id="GO:0007165">
    <property type="term" value="P:signal transduction"/>
    <property type="evidence" value="ECO:0007669"/>
    <property type="project" value="InterPro"/>
</dbReference>
<protein>
    <submittedName>
        <fullName evidence="2">CheW-like domain-containing protein</fullName>
    </submittedName>
</protein>
<dbReference type="AlphaFoldDB" id="A0A1C3V1F0"/>
<dbReference type="Pfam" id="PF01584">
    <property type="entry name" value="CheW"/>
    <property type="match status" value="1"/>
</dbReference>
<dbReference type="Gene3D" id="2.40.50.180">
    <property type="entry name" value="CheA-289, Domain 4"/>
    <property type="match status" value="1"/>
</dbReference>
<reference evidence="2 3" key="1">
    <citation type="submission" date="2016-08" db="EMBL/GenBank/DDBJ databases">
        <authorList>
            <person name="Seilhamer J.J."/>
        </authorList>
    </citation>
    <scope>NUCLEOTIDE SEQUENCE [LARGE SCALE GENOMIC DNA]</scope>
    <source>
        <strain evidence="2 3">P1-7</strain>
    </source>
</reference>
<dbReference type="Proteomes" id="UP000199205">
    <property type="component" value="Unassembled WGS sequence"/>
</dbReference>
<evidence type="ECO:0000259" key="1">
    <source>
        <dbReference type="PROSITE" id="PS50851"/>
    </source>
</evidence>
<dbReference type="InterPro" id="IPR002545">
    <property type="entry name" value="CheW-lke_dom"/>
</dbReference>
<gene>
    <name evidence="2" type="ORF">GA0061101_10428</name>
</gene>